<evidence type="ECO:0000256" key="1">
    <source>
        <dbReference type="SAM" id="MobiDB-lite"/>
    </source>
</evidence>
<sequence>MDSSSSYSNYHNYSPANHINLDACDFMEQLDNNPDFYVGTGLGYPSHQMSPGYQGSGHGSYHDSVPNDDLVGGDEDNTISEEMSPVKPKKRATKATKAKKKAVEKEVPIDTSKDTANWSKQEEIALCMAWCDSSEDSRTKISQKSHKLEGKLLPKFPRVSR</sequence>
<gene>
    <name evidence="2" type="ORF">CTI12_AA447350</name>
</gene>
<proteinExistence type="predicted"/>
<evidence type="ECO:0000313" key="2">
    <source>
        <dbReference type="EMBL" id="PWA51072.1"/>
    </source>
</evidence>
<comment type="caution">
    <text evidence="2">The sequence shown here is derived from an EMBL/GenBank/DDBJ whole genome shotgun (WGS) entry which is preliminary data.</text>
</comment>
<dbReference type="EMBL" id="PKPP01008293">
    <property type="protein sequence ID" value="PWA51072.1"/>
    <property type="molecule type" value="Genomic_DNA"/>
</dbReference>
<protein>
    <submittedName>
        <fullName evidence="2">Uncharacterized protein</fullName>
    </submittedName>
</protein>
<reference evidence="2 3" key="1">
    <citation type="journal article" date="2018" name="Mol. Plant">
        <title>The genome of Artemisia annua provides insight into the evolution of Asteraceae family and artemisinin biosynthesis.</title>
        <authorList>
            <person name="Shen Q."/>
            <person name="Zhang L."/>
            <person name="Liao Z."/>
            <person name="Wang S."/>
            <person name="Yan T."/>
            <person name="Shi P."/>
            <person name="Liu M."/>
            <person name="Fu X."/>
            <person name="Pan Q."/>
            <person name="Wang Y."/>
            <person name="Lv Z."/>
            <person name="Lu X."/>
            <person name="Zhang F."/>
            <person name="Jiang W."/>
            <person name="Ma Y."/>
            <person name="Chen M."/>
            <person name="Hao X."/>
            <person name="Li L."/>
            <person name="Tang Y."/>
            <person name="Lv G."/>
            <person name="Zhou Y."/>
            <person name="Sun X."/>
            <person name="Brodelius P.E."/>
            <person name="Rose J.K.C."/>
            <person name="Tang K."/>
        </authorList>
    </citation>
    <scope>NUCLEOTIDE SEQUENCE [LARGE SCALE GENOMIC DNA]</scope>
    <source>
        <strain evidence="3">cv. Huhao1</strain>
        <tissue evidence="2">Leaf</tissue>
    </source>
</reference>
<dbReference type="Proteomes" id="UP000245207">
    <property type="component" value="Unassembled WGS sequence"/>
</dbReference>
<name>A0A2U1LPZ7_ARTAN</name>
<feature type="compositionally biased region" description="Basic residues" evidence="1">
    <location>
        <begin position="87"/>
        <end position="100"/>
    </location>
</feature>
<dbReference type="AlphaFoldDB" id="A0A2U1LPZ7"/>
<organism evidence="2 3">
    <name type="scientific">Artemisia annua</name>
    <name type="common">Sweet wormwood</name>
    <dbReference type="NCBI Taxonomy" id="35608"/>
    <lineage>
        <taxon>Eukaryota</taxon>
        <taxon>Viridiplantae</taxon>
        <taxon>Streptophyta</taxon>
        <taxon>Embryophyta</taxon>
        <taxon>Tracheophyta</taxon>
        <taxon>Spermatophyta</taxon>
        <taxon>Magnoliopsida</taxon>
        <taxon>eudicotyledons</taxon>
        <taxon>Gunneridae</taxon>
        <taxon>Pentapetalae</taxon>
        <taxon>asterids</taxon>
        <taxon>campanulids</taxon>
        <taxon>Asterales</taxon>
        <taxon>Asteraceae</taxon>
        <taxon>Asteroideae</taxon>
        <taxon>Anthemideae</taxon>
        <taxon>Artemisiinae</taxon>
        <taxon>Artemisia</taxon>
    </lineage>
</organism>
<feature type="region of interest" description="Disordered" evidence="1">
    <location>
        <begin position="48"/>
        <end position="109"/>
    </location>
</feature>
<accession>A0A2U1LPZ7</accession>
<keyword evidence="3" id="KW-1185">Reference proteome</keyword>
<feature type="region of interest" description="Disordered" evidence="1">
    <location>
        <begin position="138"/>
        <end position="161"/>
    </location>
</feature>
<evidence type="ECO:0000313" key="3">
    <source>
        <dbReference type="Proteomes" id="UP000245207"/>
    </source>
</evidence>